<dbReference type="EMBL" id="JBHTMO010000006">
    <property type="protein sequence ID" value="MFD1392550.1"/>
    <property type="molecule type" value="Genomic_DNA"/>
</dbReference>
<comment type="caution">
    <text evidence="2">The sequence shown here is derived from an EMBL/GenBank/DDBJ whole genome shotgun (WGS) entry which is preliminary data.</text>
</comment>
<organism evidence="2 3">
    <name type="scientific">Lacticaseibacillus jixianensis</name>
    <dbReference type="NCBI Taxonomy" id="2486012"/>
    <lineage>
        <taxon>Bacteria</taxon>
        <taxon>Bacillati</taxon>
        <taxon>Bacillota</taxon>
        <taxon>Bacilli</taxon>
        <taxon>Lactobacillales</taxon>
        <taxon>Lactobacillaceae</taxon>
        <taxon>Lacticaseibacillus</taxon>
    </lineage>
</organism>
<dbReference type="InterPro" id="IPR046947">
    <property type="entry name" value="LytR-like"/>
</dbReference>
<dbReference type="Proteomes" id="UP001597249">
    <property type="component" value="Unassembled WGS sequence"/>
</dbReference>
<dbReference type="InterPro" id="IPR007492">
    <property type="entry name" value="LytTR_DNA-bd_dom"/>
</dbReference>
<reference evidence="3" key="1">
    <citation type="journal article" date="2019" name="Int. J. Syst. Evol. Microbiol.">
        <title>The Global Catalogue of Microorganisms (GCM) 10K type strain sequencing project: providing services to taxonomists for standard genome sequencing and annotation.</title>
        <authorList>
            <consortium name="The Broad Institute Genomics Platform"/>
            <consortium name="The Broad Institute Genome Sequencing Center for Infectious Disease"/>
            <person name="Wu L."/>
            <person name="Ma J."/>
        </authorList>
    </citation>
    <scope>NUCLEOTIDE SEQUENCE [LARGE SCALE GENOMIC DNA]</scope>
    <source>
        <strain evidence="3">CCM 8911</strain>
    </source>
</reference>
<name>A0ABW4B8J9_9LACO</name>
<dbReference type="PANTHER" id="PTHR37299:SF4">
    <property type="entry name" value="TRANSCRIPTIONAL REGULATOR"/>
    <property type="match status" value="1"/>
</dbReference>
<accession>A0ABW4B8J9</accession>
<dbReference type="SMART" id="SM00850">
    <property type="entry name" value="LytTR"/>
    <property type="match status" value="1"/>
</dbReference>
<feature type="domain" description="HTH LytTR-type" evidence="1">
    <location>
        <begin position="53"/>
        <end position="145"/>
    </location>
</feature>
<dbReference type="GO" id="GO:0003677">
    <property type="term" value="F:DNA binding"/>
    <property type="evidence" value="ECO:0007669"/>
    <property type="project" value="UniProtKB-KW"/>
</dbReference>
<evidence type="ECO:0000313" key="3">
    <source>
        <dbReference type="Proteomes" id="UP001597249"/>
    </source>
</evidence>
<dbReference type="RefSeq" id="WP_125584277.1">
    <property type="nucleotide sequence ID" value="NZ_JBHTMO010000006.1"/>
</dbReference>
<dbReference type="PANTHER" id="PTHR37299">
    <property type="entry name" value="TRANSCRIPTIONAL REGULATOR-RELATED"/>
    <property type="match status" value="1"/>
</dbReference>
<sequence>MKVTVETDPQLDEPELIIRAKDQAAAEAVRNALTAPTAAPTLPVFQDTVERFLPLPAILFIETEGRTLQVHTPDDIFTSKQKLYELAESLPGSFMQVAKSVIINLNQVASINRSLSDCLVEFQNSHKQVYASRRYYKALVERLNEMRGL</sequence>
<keyword evidence="2" id="KW-0238">DNA-binding</keyword>
<dbReference type="PROSITE" id="PS50930">
    <property type="entry name" value="HTH_LYTTR"/>
    <property type="match status" value="1"/>
</dbReference>
<gene>
    <name evidence="2" type="ORF">ACFQ3L_02975</name>
</gene>
<protein>
    <submittedName>
        <fullName evidence="2">LytTR family DNA-binding domain-containing protein</fullName>
    </submittedName>
</protein>
<evidence type="ECO:0000313" key="2">
    <source>
        <dbReference type="EMBL" id="MFD1392550.1"/>
    </source>
</evidence>
<dbReference type="Gene3D" id="2.40.50.1020">
    <property type="entry name" value="LytTr DNA-binding domain"/>
    <property type="match status" value="1"/>
</dbReference>
<evidence type="ECO:0000259" key="1">
    <source>
        <dbReference type="PROSITE" id="PS50930"/>
    </source>
</evidence>
<proteinExistence type="predicted"/>
<dbReference type="Pfam" id="PF04397">
    <property type="entry name" value="LytTR"/>
    <property type="match status" value="1"/>
</dbReference>
<keyword evidence="3" id="KW-1185">Reference proteome</keyword>